<dbReference type="InterPro" id="IPR041854">
    <property type="entry name" value="BFD-like_2Fe2S-bd_dom_sf"/>
</dbReference>
<dbReference type="Gene3D" id="3.10.20.440">
    <property type="entry name" value="2Fe-2S iron-sulphur cluster binding domain, sarcosine oxidase, alpha subunit, N-terminal domain"/>
    <property type="match status" value="1"/>
</dbReference>
<dbReference type="RefSeq" id="WP_306831401.1">
    <property type="nucleotide sequence ID" value="NZ_JAUSRF010000002.1"/>
</dbReference>
<dbReference type="Gene3D" id="1.10.10.1100">
    <property type="entry name" value="BFD-like [2Fe-2S]-binding domain"/>
    <property type="match status" value="1"/>
</dbReference>
<dbReference type="Gene3D" id="3.30.1360.120">
    <property type="entry name" value="Probable tRNA modification gtpase trme, domain 1"/>
    <property type="match status" value="1"/>
</dbReference>
<keyword evidence="8" id="KW-1185">Reference proteome</keyword>
<evidence type="ECO:0000259" key="6">
    <source>
        <dbReference type="Pfam" id="PF17806"/>
    </source>
</evidence>
<dbReference type="PIRSF" id="PIRSF037980">
    <property type="entry name" value="SoxA"/>
    <property type="match status" value="1"/>
</dbReference>
<dbReference type="PANTHER" id="PTHR43757:SF2">
    <property type="entry name" value="AMINOMETHYLTRANSFERASE, MITOCHONDRIAL"/>
    <property type="match status" value="1"/>
</dbReference>
<comment type="similarity">
    <text evidence="1">Belongs to the GcvT family.</text>
</comment>
<name>A0ABT9PNR3_9HYPH</name>
<dbReference type="Pfam" id="PF13510">
    <property type="entry name" value="Fer2_4"/>
    <property type="match status" value="1"/>
</dbReference>
<dbReference type="InterPro" id="IPR042204">
    <property type="entry name" value="2Fe-2S-bd_N"/>
</dbReference>
<dbReference type="PRINTS" id="PR00411">
    <property type="entry name" value="PNDRDTASEI"/>
</dbReference>
<dbReference type="Gene3D" id="3.50.50.60">
    <property type="entry name" value="FAD/NAD(P)-binding domain"/>
    <property type="match status" value="1"/>
</dbReference>
<dbReference type="InterPro" id="IPR027266">
    <property type="entry name" value="TrmE/GcvT-like"/>
</dbReference>
<feature type="domain" description="GCVT N-terminal" evidence="3">
    <location>
        <begin position="618"/>
        <end position="889"/>
    </location>
</feature>
<organism evidence="7 8">
    <name type="scientific">Neorhizobium huautlense</name>
    <dbReference type="NCBI Taxonomy" id="67774"/>
    <lineage>
        <taxon>Bacteria</taxon>
        <taxon>Pseudomonadati</taxon>
        <taxon>Pseudomonadota</taxon>
        <taxon>Alphaproteobacteria</taxon>
        <taxon>Hyphomicrobiales</taxon>
        <taxon>Rhizobiaceae</taxon>
        <taxon>Rhizobium/Agrobacterium group</taxon>
        <taxon>Neorhizobium</taxon>
    </lineage>
</organism>
<dbReference type="InterPro" id="IPR029043">
    <property type="entry name" value="GcvT/YgfZ_C"/>
</dbReference>
<dbReference type="PANTHER" id="PTHR43757">
    <property type="entry name" value="AMINOMETHYLTRANSFERASE"/>
    <property type="match status" value="1"/>
</dbReference>
<dbReference type="InterPro" id="IPR028896">
    <property type="entry name" value="GcvT/YgfZ/DmdA"/>
</dbReference>
<dbReference type="NCBIfam" id="TIGR01372">
    <property type="entry name" value="soxA"/>
    <property type="match status" value="1"/>
</dbReference>
<keyword evidence="2 7" id="KW-0560">Oxidoreductase</keyword>
<dbReference type="InterPro" id="IPR006222">
    <property type="entry name" value="GCVT_N"/>
</dbReference>
<gene>
    <name evidence="7" type="ORF">J2T09_000841</name>
</gene>
<dbReference type="SUPFAM" id="SSF101790">
    <property type="entry name" value="Aminomethyltransferase beta-barrel domain"/>
    <property type="match status" value="1"/>
</dbReference>
<proteinExistence type="inferred from homology"/>
<dbReference type="InterPro" id="IPR006277">
    <property type="entry name" value="Sarcosine_oxidase_asu"/>
</dbReference>
<dbReference type="PRINTS" id="PR00368">
    <property type="entry name" value="FADPNR"/>
</dbReference>
<dbReference type="EC" id="1.5.3.1" evidence="7"/>
<dbReference type="EMBL" id="JAUSRF010000002">
    <property type="protein sequence ID" value="MDP9836099.1"/>
    <property type="molecule type" value="Genomic_DNA"/>
</dbReference>
<feature type="domain" description="FAD/NAD(P)-binding" evidence="4">
    <location>
        <begin position="177"/>
        <end position="452"/>
    </location>
</feature>
<feature type="domain" description="SoxA A3" evidence="6">
    <location>
        <begin position="521"/>
        <end position="601"/>
    </location>
</feature>
<dbReference type="SUPFAM" id="SSF51905">
    <property type="entry name" value="FAD/NAD(P)-binding domain"/>
    <property type="match status" value="1"/>
</dbReference>
<dbReference type="Pfam" id="PF08669">
    <property type="entry name" value="GCV_T_C"/>
    <property type="match status" value="1"/>
</dbReference>
<dbReference type="InterPro" id="IPR023753">
    <property type="entry name" value="FAD/NAD-binding_dom"/>
</dbReference>
<dbReference type="Pfam" id="PF17806">
    <property type="entry name" value="SO_alpha_A3"/>
    <property type="match status" value="1"/>
</dbReference>
<dbReference type="Pfam" id="PF01571">
    <property type="entry name" value="GCV_T"/>
    <property type="match status" value="1"/>
</dbReference>
<dbReference type="Pfam" id="PF07992">
    <property type="entry name" value="Pyr_redox_2"/>
    <property type="match status" value="1"/>
</dbReference>
<dbReference type="GO" id="GO:0008115">
    <property type="term" value="F:sarcosine oxidase activity"/>
    <property type="evidence" value="ECO:0007669"/>
    <property type="project" value="UniProtKB-EC"/>
</dbReference>
<evidence type="ECO:0000313" key="8">
    <source>
        <dbReference type="Proteomes" id="UP001241472"/>
    </source>
</evidence>
<evidence type="ECO:0000259" key="5">
    <source>
        <dbReference type="Pfam" id="PF08669"/>
    </source>
</evidence>
<dbReference type="InterPro" id="IPR036188">
    <property type="entry name" value="FAD/NAD-bd_sf"/>
</dbReference>
<protein>
    <submittedName>
        <fullName evidence="7">Sarcosine oxidase subunit alpha</fullName>
        <ecNumber evidence="7">1.5.3.1</ecNumber>
    </submittedName>
</protein>
<comment type="caution">
    <text evidence="7">The sequence shown here is derived from an EMBL/GenBank/DDBJ whole genome shotgun (WGS) entry which is preliminary data.</text>
</comment>
<dbReference type="InterPro" id="IPR041117">
    <property type="entry name" value="SoxA_A3"/>
</dbReference>
<sequence length="1002" mass="108729">MSASSNSGAFRIKGAGRHTPARTARFTFDGKTYTALEGDTVASALLAHGVHLLGRSFKYHRPRGILSAGPEEPNALLDVSRDASRRQPNVRATVQEVFDGAKIASQNRWPSLKHDIGAFNDLLSPFFAAGFYYKTFMWPKEAWHKLYEPIIRRAAGLGEAPKEGDTDHYASRYEHCDVLIAGAGVAGLTAALSAAATGAKVILVDEQPKVGGALHFDTSTEIDGKNGYDWAQATAAKLKAMPNVTVLNRTTVFGYYNHGFLGLVERVTDHLALPSKDLPRERLWQVRAKKVVLATGSIERHMVFANNDRPGIMLASAARTFLNHHGVAVGRAVAVYTAHDSAYEAAFDLKRAGIDVVAIVDNRKLPGEAVLTEARSLGLEVLLGHSVLDTAGRHRVSSITVARNGEKSGRKLKVDTLLVSAGWTPSVHLFSQSRGKLRFDAENDRFLPDIYAQDCISIGACNGTDDLSTLIGEALSAGAEMAGHKGADSIDAIAFAGSNLYEWTGGMIGAAEGAGPDTTVKAFVDFQHDVTAKDIRLAVREGMHSIEHIKRFTTNGMASDQGKLSNMHGLAIASEMLGRPIPQVGLTTFRAPYTPVTYGTLVGHSRGPLFDPARKTPMHDLEAAEGAEFEDVGNWKRAWYFPRRGEDMHAAVNRECRTVREVGGVFDASTLGKIEVVGPDAAAFLNLLYTNAWDTLKPGKSRYGIMTREDGFIYDDGVVGRLAEDRFHVTTTTGGAPRVLQHMEDYLQTEFPHLKVWLTSTTEQWAVIAVQGPQAREIIAPFVEGLDISNEAFSHMSVAECTVMGAPARLFRVSFTGEIGFEVNVPADFGPAVWSAIWERAQSLGACLYGTETMHVLRAEKGYLIVGQDTDGTVTPDDAGYGWAVSRKKTDFVGIRGLKRPDLVREGRKQLVGLLTKDPNEVLEEGGQIVADPNQPKPMTMLGHVTSSYWSENLGRSIAMALVASGRARMGETLYVPMKDKVIAVEVTDVVFVDKEGGRING</sequence>
<feature type="domain" description="Aminomethyltransferase C-terminal" evidence="5">
    <location>
        <begin position="909"/>
        <end position="994"/>
    </location>
</feature>
<reference evidence="7 8" key="1">
    <citation type="submission" date="2023-07" db="EMBL/GenBank/DDBJ databases">
        <title>Sorghum-associated microbial communities from plants grown in Nebraska, USA.</title>
        <authorList>
            <person name="Schachtman D."/>
        </authorList>
    </citation>
    <scope>NUCLEOTIDE SEQUENCE [LARGE SCALE GENOMIC DNA]</scope>
    <source>
        <strain evidence="7 8">DS1307</strain>
    </source>
</reference>
<dbReference type="InterPro" id="IPR013977">
    <property type="entry name" value="GcvT_C"/>
</dbReference>
<evidence type="ECO:0000256" key="2">
    <source>
        <dbReference type="ARBA" id="ARBA00023002"/>
    </source>
</evidence>
<evidence type="ECO:0000259" key="4">
    <source>
        <dbReference type="Pfam" id="PF07992"/>
    </source>
</evidence>
<accession>A0ABT9PNR3</accession>
<evidence type="ECO:0000256" key="1">
    <source>
        <dbReference type="ARBA" id="ARBA00008609"/>
    </source>
</evidence>
<evidence type="ECO:0000259" key="3">
    <source>
        <dbReference type="Pfam" id="PF01571"/>
    </source>
</evidence>
<dbReference type="SUPFAM" id="SSF103025">
    <property type="entry name" value="Folate-binding domain"/>
    <property type="match status" value="1"/>
</dbReference>
<dbReference type="Proteomes" id="UP001241472">
    <property type="component" value="Unassembled WGS sequence"/>
</dbReference>
<evidence type="ECO:0000313" key="7">
    <source>
        <dbReference type="EMBL" id="MDP9836099.1"/>
    </source>
</evidence>